<sequence length="159" mass="18904">MKQEHKHIGDYRPNVCAVILHPMRDDAVLLCHRKDFLMEQGWQFPQGGYDEDKDLIEEMKRELREEISTDAVEVLQMSAEEYFYAFPSSSHPKRDRYLGQRQRWVLCRFVGQESDISVETKVPEFDEWKWASPHEAARSIVEFKKTNYYAALREFGLIE</sequence>
<dbReference type="OrthoDB" id="9816040at2"/>
<dbReference type="Proteomes" id="UP000017148">
    <property type="component" value="Unassembled WGS sequence"/>
</dbReference>
<keyword evidence="3" id="KW-1185">Reference proteome</keyword>
<dbReference type="GO" id="GO:0016787">
    <property type="term" value="F:hydrolase activity"/>
    <property type="evidence" value="ECO:0007669"/>
    <property type="project" value="UniProtKB-KW"/>
</dbReference>
<dbReference type="InterPro" id="IPR015797">
    <property type="entry name" value="NUDIX_hydrolase-like_dom_sf"/>
</dbReference>
<protein>
    <submittedName>
        <fullName evidence="2">NUDIX hydrolase</fullName>
    </submittedName>
</protein>
<dbReference type="NCBIfam" id="NF001938">
    <property type="entry name" value="PRK00714.1-5"/>
    <property type="match status" value="1"/>
</dbReference>
<proteinExistence type="predicted"/>
<accession>U7D788</accession>
<name>U7D788_9BACT</name>
<organism evidence="2 3">
    <name type="scientific">Chitinivibrio alkaliphilus ACht1</name>
    <dbReference type="NCBI Taxonomy" id="1313304"/>
    <lineage>
        <taxon>Bacteria</taxon>
        <taxon>Pseudomonadati</taxon>
        <taxon>Fibrobacterota</taxon>
        <taxon>Chitinivibrionia</taxon>
        <taxon>Chitinivibrionales</taxon>
        <taxon>Chitinivibrionaceae</taxon>
        <taxon>Chitinivibrio</taxon>
    </lineage>
</organism>
<feature type="domain" description="Nudix hydrolase" evidence="1">
    <location>
        <begin position="10"/>
        <end position="153"/>
    </location>
</feature>
<evidence type="ECO:0000313" key="2">
    <source>
        <dbReference type="EMBL" id="ERP30957.1"/>
    </source>
</evidence>
<dbReference type="InterPro" id="IPR000086">
    <property type="entry name" value="NUDIX_hydrolase_dom"/>
</dbReference>
<comment type="caution">
    <text evidence="2">The sequence shown here is derived from an EMBL/GenBank/DDBJ whole genome shotgun (WGS) entry which is preliminary data.</text>
</comment>
<dbReference type="Pfam" id="PF00293">
    <property type="entry name" value="NUDIX"/>
    <property type="match status" value="1"/>
</dbReference>
<evidence type="ECO:0000259" key="1">
    <source>
        <dbReference type="PROSITE" id="PS51462"/>
    </source>
</evidence>
<evidence type="ECO:0000313" key="3">
    <source>
        <dbReference type="Proteomes" id="UP000017148"/>
    </source>
</evidence>
<dbReference type="eggNOG" id="COG0494">
    <property type="taxonomic scope" value="Bacteria"/>
</dbReference>
<dbReference type="PROSITE" id="PS51462">
    <property type="entry name" value="NUDIX"/>
    <property type="match status" value="1"/>
</dbReference>
<dbReference type="STRING" id="1313304.CALK_2207"/>
<keyword evidence="2" id="KW-0378">Hydrolase</keyword>
<dbReference type="AlphaFoldDB" id="U7D788"/>
<dbReference type="Gene3D" id="3.90.79.10">
    <property type="entry name" value="Nucleoside Triphosphate Pyrophosphohydrolase"/>
    <property type="match status" value="1"/>
</dbReference>
<reference evidence="2 3" key="1">
    <citation type="journal article" date="2013" name="Environ. Microbiol.">
        <title>Genome analysis of Chitinivibrio alkaliphilus gen. nov., sp. nov., a novel extremely haloalkaliphilic anaerobic chitinolytic bacterium from the candidate phylum Termite Group 3.</title>
        <authorList>
            <person name="Sorokin D.Y."/>
            <person name="Gumerov V.M."/>
            <person name="Rakitin A.L."/>
            <person name="Beletsky A.V."/>
            <person name="Damste J.S."/>
            <person name="Muyzer G."/>
            <person name="Mardanov A.V."/>
            <person name="Ravin N.V."/>
        </authorList>
    </citation>
    <scope>NUCLEOTIDE SEQUENCE [LARGE SCALE GENOMIC DNA]</scope>
    <source>
        <strain evidence="2 3">ACht1</strain>
    </source>
</reference>
<gene>
    <name evidence="2" type="ORF">CALK_2207</name>
</gene>
<dbReference type="EMBL" id="ASJR01000025">
    <property type="protein sequence ID" value="ERP30957.1"/>
    <property type="molecule type" value="Genomic_DNA"/>
</dbReference>
<dbReference type="SUPFAM" id="SSF55811">
    <property type="entry name" value="Nudix"/>
    <property type="match status" value="1"/>
</dbReference>
<dbReference type="RefSeq" id="WP_022637582.1">
    <property type="nucleotide sequence ID" value="NZ_ASJR01000025.1"/>
</dbReference>